<dbReference type="SUPFAM" id="SSF54909">
    <property type="entry name" value="Dimeric alpha+beta barrel"/>
    <property type="match status" value="1"/>
</dbReference>
<dbReference type="PROSITE" id="PS51404">
    <property type="entry name" value="DYP_PEROXIDASE"/>
    <property type="match status" value="1"/>
</dbReference>
<dbReference type="AlphaFoldDB" id="A0A498QBM9"/>
<dbReference type="GO" id="GO:0004601">
    <property type="term" value="F:peroxidase activity"/>
    <property type="evidence" value="ECO:0007669"/>
    <property type="project" value="UniProtKB-KW"/>
</dbReference>
<reference evidence="10 11" key="1">
    <citation type="submission" date="2018-09" db="EMBL/GenBank/DDBJ databases">
        <authorList>
            <person name="Tagini F."/>
        </authorList>
    </citation>
    <scope>NUCLEOTIDE SEQUENCE [LARGE SCALE GENOMIC DNA]</scope>
    <source>
        <strain evidence="10 11">MK13</strain>
    </source>
</reference>
<dbReference type="PANTHER" id="PTHR30521">
    <property type="entry name" value="DEFERROCHELATASE/PEROXIDASE"/>
    <property type="match status" value="1"/>
</dbReference>
<evidence type="ECO:0000256" key="3">
    <source>
        <dbReference type="ARBA" id="ARBA00022723"/>
    </source>
</evidence>
<comment type="similarity">
    <text evidence="6">Belongs to the DyP-type peroxidase family.</text>
</comment>
<dbReference type="InterPro" id="IPR006314">
    <property type="entry name" value="Dyp_peroxidase"/>
</dbReference>
<evidence type="ECO:0000313" key="11">
    <source>
        <dbReference type="Proteomes" id="UP000267289"/>
    </source>
</evidence>
<dbReference type="Proteomes" id="UP000267289">
    <property type="component" value="Unassembled WGS sequence"/>
</dbReference>
<keyword evidence="5" id="KW-0408">Iron</keyword>
<feature type="domain" description="Dyp-type peroxidase C-terminal" evidence="9">
    <location>
        <begin position="173"/>
        <end position="337"/>
    </location>
</feature>
<dbReference type="EC" id="1.11.1.-" evidence="10"/>
<evidence type="ECO:0000259" key="9">
    <source>
        <dbReference type="Pfam" id="PF20628"/>
    </source>
</evidence>
<dbReference type="Pfam" id="PF04261">
    <property type="entry name" value="Dyp_perox_N"/>
    <property type="match status" value="1"/>
</dbReference>
<accession>A0A498QBM9</accession>
<protein>
    <submittedName>
        <fullName evidence="10">Putative deferrochelatase/peroxidase YfeX</fullName>
        <ecNumber evidence="10">1.11.1.-</ecNumber>
    </submittedName>
</protein>
<keyword evidence="2 10" id="KW-0575">Peroxidase</keyword>
<dbReference type="PANTHER" id="PTHR30521:SF0">
    <property type="entry name" value="DYP-TYPE PEROXIDASE FAMILY PROTEIN"/>
    <property type="match status" value="1"/>
</dbReference>
<sequence length="374" mass="39832">MNSQRPRALAVGVGPPDMLTIMAVGDQVVHARVGRVPSVQPQPILAPLTPAAIFLVATIDDGGEPAVHDALADISGLVRAIGFRDPSKNLSVVTSIGSHAWDRLFSGPRPAKLHPFVALHGPRHTAPATPGDLLFHIRAESMDVCFELAGRILNAMAGAVTVVDEVHGFRFFDNRDLLGFVDGTENPSGPIAVSATAVGDEDPEFAGGCYVHVQKYVHDMRSWDSLSVTEQERVIGRTKLEDIELGDDLKPANSHIALNVVTADDGTELKIVRHNMPFGEVGKGEYGTYFIGYSRAPEVTEQMLHNMFLGDPAGNTDRILDFSTAVTGGLFFSPTVDFLDDPPRLPQSPAPAAAAVPAPDDGSLPIGSLKGTSR</sequence>
<feature type="domain" description="Dyp-type peroxidase N-terminal" evidence="8">
    <location>
        <begin position="42"/>
        <end position="170"/>
    </location>
</feature>
<keyword evidence="4 10" id="KW-0560">Oxidoreductase</keyword>
<dbReference type="InterPro" id="IPR011008">
    <property type="entry name" value="Dimeric_a/b-barrel"/>
</dbReference>
<evidence type="ECO:0000256" key="2">
    <source>
        <dbReference type="ARBA" id="ARBA00022559"/>
    </source>
</evidence>
<dbReference type="Pfam" id="PF20628">
    <property type="entry name" value="Dyp_perox_C"/>
    <property type="match status" value="1"/>
</dbReference>
<proteinExistence type="inferred from homology"/>
<evidence type="ECO:0000256" key="7">
    <source>
        <dbReference type="SAM" id="MobiDB-lite"/>
    </source>
</evidence>
<evidence type="ECO:0000259" key="8">
    <source>
        <dbReference type="Pfam" id="PF04261"/>
    </source>
</evidence>
<dbReference type="GO" id="GO:0046872">
    <property type="term" value="F:metal ion binding"/>
    <property type="evidence" value="ECO:0007669"/>
    <property type="project" value="UniProtKB-KW"/>
</dbReference>
<evidence type="ECO:0000256" key="4">
    <source>
        <dbReference type="ARBA" id="ARBA00023002"/>
    </source>
</evidence>
<dbReference type="GO" id="GO:0020037">
    <property type="term" value="F:heme binding"/>
    <property type="evidence" value="ECO:0007669"/>
    <property type="project" value="InterPro"/>
</dbReference>
<dbReference type="EMBL" id="UPHQ01000248">
    <property type="protein sequence ID" value="VBA43698.1"/>
    <property type="molecule type" value="Genomic_DNA"/>
</dbReference>
<dbReference type="NCBIfam" id="TIGR01413">
    <property type="entry name" value="Dyp_perox_fam"/>
    <property type="match status" value="1"/>
</dbReference>
<keyword evidence="11" id="KW-1185">Reference proteome</keyword>
<dbReference type="GO" id="GO:0005829">
    <property type="term" value="C:cytosol"/>
    <property type="evidence" value="ECO:0007669"/>
    <property type="project" value="TreeGrafter"/>
</dbReference>
<organism evidence="10 11">
    <name type="scientific">Mycobacterium innocens</name>
    <dbReference type="NCBI Taxonomy" id="2341083"/>
    <lineage>
        <taxon>Bacteria</taxon>
        <taxon>Bacillati</taxon>
        <taxon>Actinomycetota</taxon>
        <taxon>Actinomycetes</taxon>
        <taxon>Mycobacteriales</taxon>
        <taxon>Mycobacteriaceae</taxon>
        <taxon>Mycobacterium</taxon>
    </lineage>
</organism>
<dbReference type="InterPro" id="IPR048328">
    <property type="entry name" value="Dyp_perox_C"/>
</dbReference>
<name>A0A498QBM9_9MYCO</name>
<feature type="compositionally biased region" description="Low complexity" evidence="7">
    <location>
        <begin position="350"/>
        <end position="361"/>
    </location>
</feature>
<evidence type="ECO:0000313" key="10">
    <source>
        <dbReference type="EMBL" id="VBA43698.1"/>
    </source>
</evidence>
<evidence type="ECO:0000256" key="1">
    <source>
        <dbReference type="ARBA" id="ARBA00001970"/>
    </source>
</evidence>
<comment type="cofactor">
    <cofactor evidence="1">
        <name>heme b</name>
        <dbReference type="ChEBI" id="CHEBI:60344"/>
    </cofactor>
</comment>
<dbReference type="InterPro" id="IPR048327">
    <property type="entry name" value="Dyp_perox_N"/>
</dbReference>
<feature type="region of interest" description="Disordered" evidence="7">
    <location>
        <begin position="341"/>
        <end position="374"/>
    </location>
</feature>
<evidence type="ECO:0000256" key="5">
    <source>
        <dbReference type="ARBA" id="ARBA00023004"/>
    </source>
</evidence>
<evidence type="ECO:0000256" key="6">
    <source>
        <dbReference type="ARBA" id="ARBA00025737"/>
    </source>
</evidence>
<keyword evidence="3" id="KW-0479">Metal-binding</keyword>
<gene>
    <name evidence="10" type="primary">yfeX</name>
    <name evidence="10" type="ORF">LAUMK13_04651</name>
</gene>